<dbReference type="GO" id="GO:0005737">
    <property type="term" value="C:cytoplasm"/>
    <property type="evidence" value="ECO:0007669"/>
    <property type="project" value="UniProtKB-SubCell"/>
</dbReference>
<dbReference type="Gene3D" id="3.40.390.30">
    <property type="entry name" value="Metalloproteases ('zincins'), catalytic domain"/>
    <property type="match status" value="1"/>
</dbReference>
<proteinExistence type="inferred from homology"/>
<dbReference type="InterPro" id="IPR020549">
    <property type="entry name" value="YbeY_CS"/>
</dbReference>
<evidence type="ECO:0000256" key="3">
    <source>
        <dbReference type="ARBA" id="ARBA00022552"/>
    </source>
</evidence>
<evidence type="ECO:0000313" key="10">
    <source>
        <dbReference type="EMBL" id="QKS70861.1"/>
    </source>
</evidence>
<keyword evidence="9" id="KW-0963">Cytoplasm</keyword>
<keyword evidence="2 9" id="KW-0690">Ribosome biogenesis</keyword>
<dbReference type="InterPro" id="IPR002036">
    <property type="entry name" value="YbeY"/>
</dbReference>
<sequence length="153" mass="17877">MTYTIDLVDETNTLTEKQLELVTNVVHTAFEMEEQPDESEVSITFVSNERIHELNRDYRNIDRPTDVLSFALNEGEEDIQHEDLPNMLGDIIISIDKTRDQATEYEHSFERELSFLAVHGFLHLLGYLHDTKEDEDKMTARQEEVLEQHGLKK</sequence>
<dbReference type="RefSeq" id="WP_176008896.1">
    <property type="nucleotide sequence ID" value="NZ_CP041372.2"/>
</dbReference>
<evidence type="ECO:0000256" key="7">
    <source>
        <dbReference type="ARBA" id="ARBA00022801"/>
    </source>
</evidence>
<gene>
    <name evidence="9 10" type="primary">ybeY</name>
    <name evidence="10" type="ORF">FLK61_29480</name>
</gene>
<reference evidence="11" key="1">
    <citation type="submission" date="2019-07" db="EMBL/GenBank/DDBJ databases">
        <title>Bacillus alkalisoli sp. nov. isolated from saline soil.</title>
        <authorList>
            <person name="Sun J.-Q."/>
            <person name="Xu L."/>
        </authorList>
    </citation>
    <scope>NUCLEOTIDE SEQUENCE [LARGE SCALE GENOMIC DNA]</scope>
    <source>
        <strain evidence="11">M4U3P1</strain>
    </source>
</reference>
<evidence type="ECO:0000256" key="6">
    <source>
        <dbReference type="ARBA" id="ARBA00022759"/>
    </source>
</evidence>
<dbReference type="GO" id="GO:0008270">
    <property type="term" value="F:zinc ion binding"/>
    <property type="evidence" value="ECO:0007669"/>
    <property type="project" value="UniProtKB-UniRule"/>
</dbReference>
<keyword evidence="5 9" id="KW-0479">Metal-binding</keyword>
<evidence type="ECO:0000256" key="8">
    <source>
        <dbReference type="ARBA" id="ARBA00022833"/>
    </source>
</evidence>
<comment type="function">
    <text evidence="9">Single strand-specific metallo-endoribonuclease involved in late-stage 70S ribosome quality control and in maturation of the 3' terminus of the 16S rRNA.</text>
</comment>
<evidence type="ECO:0000256" key="5">
    <source>
        <dbReference type="ARBA" id="ARBA00022723"/>
    </source>
</evidence>
<dbReference type="Proteomes" id="UP000318138">
    <property type="component" value="Chromosome"/>
</dbReference>
<feature type="binding site" evidence="9">
    <location>
        <position position="123"/>
    </location>
    <ligand>
        <name>Zn(2+)</name>
        <dbReference type="ChEBI" id="CHEBI:29105"/>
        <note>catalytic</note>
    </ligand>
</feature>
<dbReference type="GO" id="GO:0004521">
    <property type="term" value="F:RNA endonuclease activity"/>
    <property type="evidence" value="ECO:0007669"/>
    <property type="project" value="UniProtKB-UniRule"/>
</dbReference>
<dbReference type="EC" id="3.1.-.-" evidence="9"/>
<keyword evidence="7 9" id="KW-0378">Hydrolase</keyword>
<dbReference type="SUPFAM" id="SSF55486">
    <property type="entry name" value="Metalloproteases ('zincins'), catalytic domain"/>
    <property type="match status" value="1"/>
</dbReference>
<dbReference type="PANTHER" id="PTHR46986">
    <property type="entry name" value="ENDORIBONUCLEASE YBEY, CHLOROPLASTIC"/>
    <property type="match status" value="1"/>
</dbReference>
<feature type="binding site" evidence="9">
    <location>
        <position position="119"/>
    </location>
    <ligand>
        <name>Zn(2+)</name>
        <dbReference type="ChEBI" id="CHEBI:29105"/>
        <note>catalytic</note>
    </ligand>
</feature>
<keyword evidence="8 9" id="KW-0862">Zinc</keyword>
<comment type="cofactor">
    <cofactor evidence="9">
        <name>Zn(2+)</name>
        <dbReference type="ChEBI" id="CHEBI:29105"/>
    </cofactor>
    <text evidence="9">Binds 1 zinc ion.</text>
</comment>
<dbReference type="KEGG" id="psua:FLK61_29480"/>
<dbReference type="PANTHER" id="PTHR46986:SF1">
    <property type="entry name" value="ENDORIBONUCLEASE YBEY, CHLOROPLASTIC"/>
    <property type="match status" value="1"/>
</dbReference>
<evidence type="ECO:0000256" key="1">
    <source>
        <dbReference type="ARBA" id="ARBA00010875"/>
    </source>
</evidence>
<protein>
    <recommendedName>
        <fullName evidence="9">Endoribonuclease YbeY</fullName>
        <ecNumber evidence="9">3.1.-.-</ecNumber>
    </recommendedName>
</protein>
<feature type="binding site" evidence="9">
    <location>
        <position position="129"/>
    </location>
    <ligand>
        <name>Zn(2+)</name>
        <dbReference type="ChEBI" id="CHEBI:29105"/>
        <note>catalytic</note>
    </ligand>
</feature>
<keyword evidence="11" id="KW-1185">Reference proteome</keyword>
<dbReference type="GO" id="GO:0006364">
    <property type="term" value="P:rRNA processing"/>
    <property type="evidence" value="ECO:0007669"/>
    <property type="project" value="UniProtKB-UniRule"/>
</dbReference>
<keyword evidence="6 9" id="KW-0255">Endonuclease</keyword>
<organism evidence="10 11">
    <name type="scientific">Paenalkalicoccus suaedae</name>
    <dbReference type="NCBI Taxonomy" id="2592382"/>
    <lineage>
        <taxon>Bacteria</taxon>
        <taxon>Bacillati</taxon>
        <taxon>Bacillota</taxon>
        <taxon>Bacilli</taxon>
        <taxon>Bacillales</taxon>
        <taxon>Bacillaceae</taxon>
        <taxon>Paenalkalicoccus</taxon>
    </lineage>
</organism>
<evidence type="ECO:0000256" key="9">
    <source>
        <dbReference type="HAMAP-Rule" id="MF_00009"/>
    </source>
</evidence>
<dbReference type="InterPro" id="IPR023091">
    <property type="entry name" value="MetalPrtase_cat_dom_sf_prd"/>
</dbReference>
<dbReference type="PROSITE" id="PS01306">
    <property type="entry name" value="UPF0054"/>
    <property type="match status" value="1"/>
</dbReference>
<evidence type="ECO:0000313" key="11">
    <source>
        <dbReference type="Proteomes" id="UP000318138"/>
    </source>
</evidence>
<dbReference type="NCBIfam" id="TIGR00043">
    <property type="entry name" value="rRNA maturation RNase YbeY"/>
    <property type="match status" value="1"/>
</dbReference>
<accession>A0A859FDG3</accession>
<dbReference type="AlphaFoldDB" id="A0A859FDG3"/>
<comment type="subcellular location">
    <subcellularLocation>
        <location evidence="9">Cytoplasm</location>
    </subcellularLocation>
</comment>
<evidence type="ECO:0000256" key="4">
    <source>
        <dbReference type="ARBA" id="ARBA00022722"/>
    </source>
</evidence>
<comment type="similarity">
    <text evidence="1 9">Belongs to the endoribonuclease YbeY family.</text>
</comment>
<keyword evidence="3 9" id="KW-0698">rRNA processing</keyword>
<keyword evidence="4 9" id="KW-0540">Nuclease</keyword>
<dbReference type="EMBL" id="CP041372">
    <property type="protein sequence ID" value="QKS70861.1"/>
    <property type="molecule type" value="Genomic_DNA"/>
</dbReference>
<name>A0A859FDG3_9BACI</name>
<dbReference type="GO" id="GO:0004222">
    <property type="term" value="F:metalloendopeptidase activity"/>
    <property type="evidence" value="ECO:0007669"/>
    <property type="project" value="InterPro"/>
</dbReference>
<evidence type="ECO:0000256" key="2">
    <source>
        <dbReference type="ARBA" id="ARBA00022517"/>
    </source>
</evidence>
<dbReference type="HAMAP" id="MF_00009">
    <property type="entry name" value="Endoribonucl_YbeY"/>
    <property type="match status" value="1"/>
</dbReference>
<dbReference type="Pfam" id="PF02130">
    <property type="entry name" value="YbeY"/>
    <property type="match status" value="1"/>
</dbReference>